<sequence length="348" mass="40271">MIFVLNLGGWELLLKENFFCTIGNRDHVNACTAYMLYYLTIKRKFNFTTMILYRMEEVKKNNSAPMPFAMLLTCLYNHILRTNPQAIIPLNKFTFHESFGHFKESYQGKRKERSSSNVIQIHTPFEHLGRWTKDHPIANVIGDPSRSVSTRKQLETDAMWCYFDAVLTSVEPKNFKQAMTEPLWIDAMQEEIHEFLLQGNQNRRDLPRDIPLDSVVVLRYEKRSKSENKGKVPTEMELVLEQTQQGSSYEVSVSAKGVEELKRKVKIKGEKKEALLTLRQKPERFDTSAGNPVKEILLKLNLPDHRSILIDLNVTPTKHRRMTKQYLSPRFIANYSIPGICKDGDGGT</sequence>
<reference evidence="1" key="2">
    <citation type="submission" date="2022-01" db="EMBL/GenBank/DDBJ databases">
        <authorList>
            <person name="Yamashiro T."/>
            <person name="Shiraishi A."/>
            <person name="Satake H."/>
            <person name="Nakayama K."/>
        </authorList>
    </citation>
    <scope>NUCLEOTIDE SEQUENCE</scope>
</reference>
<name>A0ABQ5E496_9ASTR</name>
<reference evidence="1" key="1">
    <citation type="journal article" date="2022" name="Int. J. Mol. Sci.">
        <title>Draft Genome of Tanacetum Coccineum: Genomic Comparison of Closely Related Tanacetum-Family Plants.</title>
        <authorList>
            <person name="Yamashiro T."/>
            <person name="Shiraishi A."/>
            <person name="Nakayama K."/>
            <person name="Satake H."/>
        </authorList>
    </citation>
    <scope>NUCLEOTIDE SEQUENCE</scope>
</reference>
<organism evidence="1 2">
    <name type="scientific">Tanacetum coccineum</name>
    <dbReference type="NCBI Taxonomy" id="301880"/>
    <lineage>
        <taxon>Eukaryota</taxon>
        <taxon>Viridiplantae</taxon>
        <taxon>Streptophyta</taxon>
        <taxon>Embryophyta</taxon>
        <taxon>Tracheophyta</taxon>
        <taxon>Spermatophyta</taxon>
        <taxon>Magnoliopsida</taxon>
        <taxon>eudicotyledons</taxon>
        <taxon>Gunneridae</taxon>
        <taxon>Pentapetalae</taxon>
        <taxon>asterids</taxon>
        <taxon>campanulids</taxon>
        <taxon>Asterales</taxon>
        <taxon>Asteraceae</taxon>
        <taxon>Asteroideae</taxon>
        <taxon>Anthemideae</taxon>
        <taxon>Anthemidinae</taxon>
        <taxon>Tanacetum</taxon>
    </lineage>
</organism>
<evidence type="ECO:0008006" key="3">
    <source>
        <dbReference type="Google" id="ProtNLM"/>
    </source>
</evidence>
<keyword evidence="2" id="KW-1185">Reference proteome</keyword>
<evidence type="ECO:0000313" key="2">
    <source>
        <dbReference type="Proteomes" id="UP001151760"/>
    </source>
</evidence>
<protein>
    <recommendedName>
        <fullName evidence="3">Integrase, catalytic region, zinc finger, CCHC-type, peptidase aspartic, catalytic</fullName>
    </recommendedName>
</protein>
<dbReference type="Proteomes" id="UP001151760">
    <property type="component" value="Unassembled WGS sequence"/>
</dbReference>
<gene>
    <name evidence="1" type="ORF">Tco_0953739</name>
</gene>
<proteinExistence type="predicted"/>
<comment type="caution">
    <text evidence="1">The sequence shown here is derived from an EMBL/GenBank/DDBJ whole genome shotgun (WGS) entry which is preliminary data.</text>
</comment>
<dbReference type="EMBL" id="BQNB010015865">
    <property type="protein sequence ID" value="GJT45024.1"/>
    <property type="molecule type" value="Genomic_DNA"/>
</dbReference>
<evidence type="ECO:0000313" key="1">
    <source>
        <dbReference type="EMBL" id="GJT45024.1"/>
    </source>
</evidence>
<accession>A0ABQ5E496</accession>